<reference evidence="1 2" key="1">
    <citation type="submission" date="2019-11" db="EMBL/GenBank/DDBJ databases">
        <title>Winogradskyella ouciana sp. nov., isolated from the hadal seawater of the Mariana Trench.</title>
        <authorList>
            <person name="Liu R."/>
        </authorList>
    </citation>
    <scope>NUCLEOTIDE SEQUENCE [LARGE SCALE GENOMIC DNA]</scope>
    <source>
        <strain evidence="1 2">ZXX205</strain>
    </source>
</reference>
<keyword evidence="2" id="KW-1185">Reference proteome</keyword>
<evidence type="ECO:0000313" key="2">
    <source>
        <dbReference type="Proteomes" id="UP000447545"/>
    </source>
</evidence>
<accession>A0A7K1GBB5</accession>
<dbReference type="RefSeq" id="WP_155087503.1">
    <property type="nucleotide sequence ID" value="NZ_OZ260095.1"/>
</dbReference>
<evidence type="ECO:0000313" key="1">
    <source>
        <dbReference type="EMBL" id="MTE25668.1"/>
    </source>
</evidence>
<dbReference type="Proteomes" id="UP000447545">
    <property type="component" value="Unassembled WGS sequence"/>
</dbReference>
<sequence>MTFAGKGNRRPQLDIQIDLIQVDKKNPRLVPYLENPDEATQFDLISVLYENFDTEVVAMSLVENGYFDEEPIIVVPNKIPADFSFSTYQNPDDLADAISNLIDHDEISFTVVEGNRRTSAIKLITDTTLRKKLGIDKFYPKTNNDSVVLDITNIPCIIYEKREDVSSYLGVRHIAGLLKWEAFAQAAYTASVIDQELEKGLSIADSIKQVQKVVGDRSDKLRKQYITYKLFLEAKNNLEDFDVRPIINKFSLLTVAYNSASIRDYIGVDSYAKVDLENELVESNKQDEFKNLLTWIYGNKETNEQPVLTDSRKITNTLSHVVKEPEAVEFLIQFKDLEGAYERTGGERDYLSKKLVSANRAIQTSLKFAYKYKNDDELLKQVAELEELIAALKSNLS</sequence>
<organism evidence="1 2">
    <name type="scientific">Winogradskyella ouciana</name>
    <dbReference type="NCBI Taxonomy" id="2608631"/>
    <lineage>
        <taxon>Bacteria</taxon>
        <taxon>Pseudomonadati</taxon>
        <taxon>Bacteroidota</taxon>
        <taxon>Flavobacteriia</taxon>
        <taxon>Flavobacteriales</taxon>
        <taxon>Flavobacteriaceae</taxon>
        <taxon>Winogradskyella</taxon>
    </lineage>
</organism>
<dbReference type="EMBL" id="WJYA01000002">
    <property type="protein sequence ID" value="MTE25668.1"/>
    <property type="molecule type" value="Genomic_DNA"/>
</dbReference>
<name>A0A7K1GBB5_9FLAO</name>
<evidence type="ECO:0008006" key="3">
    <source>
        <dbReference type="Google" id="ProtNLM"/>
    </source>
</evidence>
<proteinExistence type="predicted"/>
<protein>
    <recommendedName>
        <fullName evidence="3">ParB-like nuclease domain-containing protein</fullName>
    </recommendedName>
</protein>
<dbReference type="AlphaFoldDB" id="A0A7K1GBB5"/>
<comment type="caution">
    <text evidence="1">The sequence shown here is derived from an EMBL/GenBank/DDBJ whole genome shotgun (WGS) entry which is preliminary data.</text>
</comment>
<gene>
    <name evidence="1" type="ORF">F1003_01885</name>
</gene>